<feature type="transmembrane region" description="Helical" evidence="10">
    <location>
        <begin position="61"/>
        <end position="82"/>
    </location>
</feature>
<evidence type="ECO:0000256" key="1">
    <source>
        <dbReference type="ARBA" id="ARBA00004141"/>
    </source>
</evidence>
<dbReference type="Pfam" id="PF01545">
    <property type="entry name" value="Cation_efflux"/>
    <property type="match status" value="1"/>
</dbReference>
<evidence type="ECO:0000256" key="7">
    <source>
        <dbReference type="ARBA" id="ARBA00023065"/>
    </source>
</evidence>
<dbReference type="Proteomes" id="UP001056291">
    <property type="component" value="Chromosome"/>
</dbReference>
<keyword evidence="4 10" id="KW-0812">Transmembrane</keyword>
<sequence length="316" mass="34562">MAHSHSHGDDSSSPHSHDHDHDHVPKVTDDSERRIFWVMCLTGGFMIIQAIGGLISGSLALIADSGHMLSDTAALGLAWFAFRLAKKPADKKRSYGYHRFQIMAAFTNGVTLFFIAGWIIFEAIGRLITPGEVLAGPMLIIASCGLAVNVIGFFVLHRGDSDNVNMQGALLHVMGDLLGSIAAIAAAIIILFTGWMAADPLLSVLVSVIILRSAYTLVRRSGHILLEGTPDNMDMGLIRDKLIAYLPEIIDVHHMHAWSLTAEKPIVTMHVQIEPKADLETTLRTISSYLLSEFEIDHATIQLEHLNCEDLEVTDA</sequence>
<feature type="domain" description="Cation efflux protein cytoplasmic" evidence="12">
    <location>
        <begin position="231"/>
        <end position="305"/>
    </location>
</feature>
<dbReference type="InterPro" id="IPR027470">
    <property type="entry name" value="Cation_efflux_CTD"/>
</dbReference>
<name>A0ABY4W4E1_9PROT</name>
<keyword evidence="3" id="KW-0813">Transport</keyword>
<dbReference type="InterPro" id="IPR036837">
    <property type="entry name" value="Cation_efflux_CTD_sf"/>
</dbReference>
<proteinExistence type="inferred from homology"/>
<comment type="similarity">
    <text evidence="2">Belongs to the cation diffusion facilitator (CDF) transporter (TC 2.A.4) family. SLC30A subfamily.</text>
</comment>
<feature type="domain" description="Cation efflux protein transmembrane" evidence="11">
    <location>
        <begin position="39"/>
        <end position="226"/>
    </location>
</feature>
<reference evidence="13" key="1">
    <citation type="submission" date="2022-06" db="EMBL/GenBank/DDBJ databases">
        <title>Sneathiella actinostolidae sp. nov., isolated from a sea anemonein the Western Pacific Ocean.</title>
        <authorList>
            <person name="Wei M.J."/>
        </authorList>
    </citation>
    <scope>NUCLEOTIDE SEQUENCE</scope>
    <source>
        <strain evidence="13">PHK-P5</strain>
    </source>
</reference>
<dbReference type="InterPro" id="IPR050681">
    <property type="entry name" value="CDF/SLC30A"/>
</dbReference>
<feature type="transmembrane region" description="Helical" evidence="10">
    <location>
        <begin position="177"/>
        <end position="195"/>
    </location>
</feature>
<keyword evidence="5" id="KW-0864">Zinc transport</keyword>
<dbReference type="SUPFAM" id="SSF160240">
    <property type="entry name" value="Cation efflux protein cytoplasmic domain-like"/>
    <property type="match status" value="1"/>
</dbReference>
<dbReference type="SUPFAM" id="SSF161111">
    <property type="entry name" value="Cation efflux protein transmembrane domain-like"/>
    <property type="match status" value="1"/>
</dbReference>
<evidence type="ECO:0000256" key="3">
    <source>
        <dbReference type="ARBA" id="ARBA00022448"/>
    </source>
</evidence>
<accession>A0ABY4W4E1</accession>
<evidence type="ECO:0000259" key="12">
    <source>
        <dbReference type="Pfam" id="PF16916"/>
    </source>
</evidence>
<dbReference type="InterPro" id="IPR058533">
    <property type="entry name" value="Cation_efflux_TM"/>
</dbReference>
<dbReference type="Gene3D" id="1.20.1510.10">
    <property type="entry name" value="Cation efflux protein transmembrane domain"/>
    <property type="match status" value="1"/>
</dbReference>
<evidence type="ECO:0000256" key="4">
    <source>
        <dbReference type="ARBA" id="ARBA00022692"/>
    </source>
</evidence>
<dbReference type="InterPro" id="IPR002524">
    <property type="entry name" value="Cation_efflux"/>
</dbReference>
<keyword evidence="5" id="KW-0862">Zinc</keyword>
<dbReference type="PANTHER" id="PTHR11562">
    <property type="entry name" value="CATION EFFLUX PROTEIN/ ZINC TRANSPORTER"/>
    <property type="match status" value="1"/>
</dbReference>
<feature type="transmembrane region" description="Helical" evidence="10">
    <location>
        <begin position="35"/>
        <end position="55"/>
    </location>
</feature>
<keyword evidence="7" id="KW-0406">Ion transport</keyword>
<dbReference type="NCBIfam" id="TIGR01297">
    <property type="entry name" value="CDF"/>
    <property type="match status" value="1"/>
</dbReference>
<evidence type="ECO:0000313" key="14">
    <source>
        <dbReference type="Proteomes" id="UP001056291"/>
    </source>
</evidence>
<feature type="transmembrane region" description="Helical" evidence="10">
    <location>
        <begin position="102"/>
        <end position="121"/>
    </location>
</feature>
<keyword evidence="6 10" id="KW-1133">Transmembrane helix</keyword>
<keyword evidence="14" id="KW-1185">Reference proteome</keyword>
<feature type="transmembrane region" description="Helical" evidence="10">
    <location>
        <begin position="133"/>
        <end position="156"/>
    </location>
</feature>
<organism evidence="13 14">
    <name type="scientific">Sneathiella marina</name>
    <dbReference type="NCBI Taxonomy" id="2950108"/>
    <lineage>
        <taxon>Bacteria</taxon>
        <taxon>Pseudomonadati</taxon>
        <taxon>Pseudomonadota</taxon>
        <taxon>Alphaproteobacteria</taxon>
        <taxon>Sneathiellales</taxon>
        <taxon>Sneathiellaceae</taxon>
        <taxon>Sneathiella</taxon>
    </lineage>
</organism>
<feature type="region of interest" description="Disordered" evidence="9">
    <location>
        <begin position="1"/>
        <end position="26"/>
    </location>
</feature>
<dbReference type="RefSeq" id="WP_251933632.1">
    <property type="nucleotide sequence ID" value="NZ_CP098747.1"/>
</dbReference>
<evidence type="ECO:0000256" key="5">
    <source>
        <dbReference type="ARBA" id="ARBA00022906"/>
    </source>
</evidence>
<dbReference type="InterPro" id="IPR027469">
    <property type="entry name" value="Cation_efflux_TMD_sf"/>
</dbReference>
<evidence type="ECO:0000259" key="11">
    <source>
        <dbReference type="Pfam" id="PF01545"/>
    </source>
</evidence>
<dbReference type="Pfam" id="PF16916">
    <property type="entry name" value="ZT_dimer"/>
    <property type="match status" value="1"/>
</dbReference>
<gene>
    <name evidence="13" type="ORF">NBZ79_16450</name>
</gene>
<comment type="subcellular location">
    <subcellularLocation>
        <location evidence="1">Membrane</location>
        <topology evidence="1">Multi-pass membrane protein</topology>
    </subcellularLocation>
</comment>
<protein>
    <submittedName>
        <fullName evidence="13">Cation diffusion facilitator family transporter</fullName>
    </submittedName>
</protein>
<evidence type="ECO:0000256" key="6">
    <source>
        <dbReference type="ARBA" id="ARBA00022989"/>
    </source>
</evidence>
<evidence type="ECO:0000256" key="2">
    <source>
        <dbReference type="ARBA" id="ARBA00008873"/>
    </source>
</evidence>
<evidence type="ECO:0000256" key="8">
    <source>
        <dbReference type="ARBA" id="ARBA00023136"/>
    </source>
</evidence>
<evidence type="ECO:0000313" key="13">
    <source>
        <dbReference type="EMBL" id="USG60752.1"/>
    </source>
</evidence>
<evidence type="ECO:0000256" key="9">
    <source>
        <dbReference type="SAM" id="MobiDB-lite"/>
    </source>
</evidence>
<keyword evidence="8 10" id="KW-0472">Membrane</keyword>
<evidence type="ECO:0000256" key="10">
    <source>
        <dbReference type="SAM" id="Phobius"/>
    </source>
</evidence>
<dbReference type="PANTHER" id="PTHR11562:SF17">
    <property type="entry name" value="RE54080P-RELATED"/>
    <property type="match status" value="1"/>
</dbReference>
<feature type="transmembrane region" description="Helical" evidence="10">
    <location>
        <begin position="201"/>
        <end position="218"/>
    </location>
</feature>
<dbReference type="EMBL" id="CP098747">
    <property type="protein sequence ID" value="USG60752.1"/>
    <property type="molecule type" value="Genomic_DNA"/>
</dbReference>